<reference evidence="2" key="1">
    <citation type="submission" date="2020-01" db="EMBL/GenBank/DDBJ databases">
        <authorList>
            <consortium name="DOE Joint Genome Institute"/>
            <person name="Haridas S."/>
            <person name="Albert R."/>
            <person name="Binder M."/>
            <person name="Bloem J."/>
            <person name="Labutti K."/>
            <person name="Salamov A."/>
            <person name="Andreopoulos B."/>
            <person name="Baker S.E."/>
            <person name="Barry K."/>
            <person name="Bills G."/>
            <person name="Bluhm B.H."/>
            <person name="Cannon C."/>
            <person name="Castanera R."/>
            <person name="Culley D.E."/>
            <person name="Daum C."/>
            <person name="Ezra D."/>
            <person name="Gonzalez J.B."/>
            <person name="Henrissat B."/>
            <person name="Kuo A."/>
            <person name="Liang C."/>
            <person name="Lipzen A."/>
            <person name="Lutzoni F."/>
            <person name="Magnuson J."/>
            <person name="Mondo S."/>
            <person name="Nolan M."/>
            <person name="Ohm R."/>
            <person name="Pangilinan J."/>
            <person name="Park H.-J."/>
            <person name="Ramirez L."/>
            <person name="Alfaro M."/>
            <person name="Sun H."/>
            <person name="Tritt A."/>
            <person name="Yoshinaga Y."/>
            <person name="Zwiers L.-H."/>
            <person name="Turgeon B.G."/>
            <person name="Goodwin S.B."/>
            <person name="Spatafora J.W."/>
            <person name="Crous P.W."/>
            <person name="Grigoriev I.V."/>
        </authorList>
    </citation>
    <scope>NUCLEOTIDE SEQUENCE</scope>
    <source>
        <strain evidence="2">CBS 394.84</strain>
    </source>
</reference>
<dbReference type="OrthoDB" id="5413827at2759"/>
<dbReference type="GeneID" id="63855677"/>
<feature type="domain" description="DUF7730" evidence="1">
    <location>
        <begin position="67"/>
        <end position="183"/>
    </location>
</feature>
<name>A0A9P4G6H8_9PLEO</name>
<evidence type="ECO:0000313" key="3">
    <source>
        <dbReference type="Proteomes" id="UP000800039"/>
    </source>
</evidence>
<protein>
    <recommendedName>
        <fullName evidence="1">DUF7730 domain-containing protein</fullName>
    </recommendedName>
</protein>
<accession>A0A9P4G6H8</accession>
<dbReference type="Proteomes" id="UP000800039">
    <property type="component" value="Unassembled WGS sequence"/>
</dbReference>
<comment type="caution">
    <text evidence="2">The sequence shown here is derived from an EMBL/GenBank/DDBJ whole genome shotgun (WGS) entry which is preliminary data.</text>
</comment>
<sequence length="257" mass="29660">MAPQKPFARSVLLNDYTIIGSQIKVAKKKPKARNSSKPSLRRKNGTLNVAIRARSELMQISAKHNSLNSPLLRLPGEIRNKIWNYAVGYHQINISHSSYGRSSPIVSSCEVRPLYTNANLRTFIRPTFQLYKVCRQMYVETSAMIYMLNTFGFKGSGTFDRWIKKRAIGQRRLINSVDIPYEYMRLYRGGFRKLFREKLPNIKRIGVDMLVPYFSQHLGEDSLEMAKQRVIDFIKEKEGECVKVGWHTSMVGSPLTY</sequence>
<proteinExistence type="predicted"/>
<dbReference type="PANTHER" id="PTHR38790:SF4">
    <property type="entry name" value="2EXR DOMAIN-CONTAINING PROTEIN"/>
    <property type="match status" value="1"/>
</dbReference>
<dbReference type="PANTHER" id="PTHR38790">
    <property type="entry name" value="2EXR DOMAIN-CONTAINING PROTEIN-RELATED"/>
    <property type="match status" value="1"/>
</dbReference>
<evidence type="ECO:0000313" key="2">
    <source>
        <dbReference type="EMBL" id="KAF1839896.1"/>
    </source>
</evidence>
<keyword evidence="3" id="KW-1185">Reference proteome</keyword>
<dbReference type="InterPro" id="IPR056632">
    <property type="entry name" value="DUF7730"/>
</dbReference>
<dbReference type="RefSeq" id="XP_040782459.1">
    <property type="nucleotide sequence ID" value="XM_040938421.1"/>
</dbReference>
<dbReference type="Pfam" id="PF24864">
    <property type="entry name" value="DUF7730"/>
    <property type="match status" value="1"/>
</dbReference>
<dbReference type="AlphaFoldDB" id="A0A9P4G6H8"/>
<dbReference type="EMBL" id="ML976621">
    <property type="protein sequence ID" value="KAF1839896.1"/>
    <property type="molecule type" value="Genomic_DNA"/>
</dbReference>
<organism evidence="2 3">
    <name type="scientific">Cucurbitaria berberidis CBS 394.84</name>
    <dbReference type="NCBI Taxonomy" id="1168544"/>
    <lineage>
        <taxon>Eukaryota</taxon>
        <taxon>Fungi</taxon>
        <taxon>Dikarya</taxon>
        <taxon>Ascomycota</taxon>
        <taxon>Pezizomycotina</taxon>
        <taxon>Dothideomycetes</taxon>
        <taxon>Pleosporomycetidae</taxon>
        <taxon>Pleosporales</taxon>
        <taxon>Pleosporineae</taxon>
        <taxon>Cucurbitariaceae</taxon>
        <taxon>Cucurbitaria</taxon>
    </lineage>
</organism>
<gene>
    <name evidence="2" type="ORF">K460DRAFT_437847</name>
</gene>
<evidence type="ECO:0000259" key="1">
    <source>
        <dbReference type="Pfam" id="PF24864"/>
    </source>
</evidence>